<dbReference type="AlphaFoldDB" id="A0A7W5H301"/>
<accession>A0A7W5H301</accession>
<dbReference type="Proteomes" id="UP000544222">
    <property type="component" value="Unassembled WGS sequence"/>
</dbReference>
<keyword evidence="2" id="KW-1185">Reference proteome</keyword>
<reference evidence="1 2" key="1">
    <citation type="submission" date="2020-08" db="EMBL/GenBank/DDBJ databases">
        <title>Genomic Encyclopedia of Type Strains, Phase IV (KMG-IV): sequencing the most valuable type-strain genomes for metagenomic binning, comparative biology and taxonomic classification.</title>
        <authorList>
            <person name="Goeker M."/>
        </authorList>
    </citation>
    <scope>NUCLEOTIDE SEQUENCE [LARGE SCALE GENOMIC DNA]</scope>
    <source>
        <strain evidence="1 2">DSM 27471</strain>
    </source>
</reference>
<organism evidence="1 2">
    <name type="scientific">Microbacter margulisiae</name>
    <dbReference type="NCBI Taxonomy" id="1350067"/>
    <lineage>
        <taxon>Bacteria</taxon>
        <taxon>Pseudomonadati</taxon>
        <taxon>Bacteroidota</taxon>
        <taxon>Bacteroidia</taxon>
        <taxon>Bacteroidales</taxon>
        <taxon>Porphyromonadaceae</taxon>
        <taxon>Microbacter</taxon>
    </lineage>
</organism>
<dbReference type="EMBL" id="JACHYB010000002">
    <property type="protein sequence ID" value="MBB3187971.1"/>
    <property type="molecule type" value="Genomic_DNA"/>
</dbReference>
<protein>
    <submittedName>
        <fullName evidence="1">Uncharacterized protein</fullName>
    </submittedName>
</protein>
<name>A0A7W5H301_9PORP</name>
<evidence type="ECO:0000313" key="1">
    <source>
        <dbReference type="EMBL" id="MBB3187971.1"/>
    </source>
</evidence>
<sequence>MKQELTVHTTNTTPLVLQMLQRQYFESSAQTYESGDEKIYGPFFIYVNSGSSYDAMITDAKKQVSIQKAQWPFQ</sequence>
<gene>
    <name evidence="1" type="ORF">FHX64_002169</name>
</gene>
<dbReference type="RefSeq" id="WP_183413770.1">
    <property type="nucleotide sequence ID" value="NZ_JACHYB010000002.1"/>
</dbReference>
<comment type="caution">
    <text evidence="1">The sequence shown here is derived from an EMBL/GenBank/DDBJ whole genome shotgun (WGS) entry which is preliminary data.</text>
</comment>
<proteinExistence type="predicted"/>
<evidence type="ECO:0000313" key="2">
    <source>
        <dbReference type="Proteomes" id="UP000544222"/>
    </source>
</evidence>